<proteinExistence type="predicted"/>
<feature type="compositionally biased region" description="Low complexity" evidence="1">
    <location>
        <begin position="629"/>
        <end position="649"/>
    </location>
</feature>
<evidence type="ECO:0000313" key="2">
    <source>
        <dbReference type="EMBL" id="KYK71002.1"/>
    </source>
</evidence>
<evidence type="ECO:0000313" key="3">
    <source>
        <dbReference type="Proteomes" id="UP000075225"/>
    </source>
</evidence>
<feature type="region of interest" description="Disordered" evidence="1">
    <location>
        <begin position="529"/>
        <end position="575"/>
    </location>
</feature>
<protein>
    <submittedName>
        <fullName evidence="2">Uncharacterized protein</fullName>
    </submittedName>
</protein>
<feature type="region of interest" description="Disordered" evidence="1">
    <location>
        <begin position="1"/>
        <end position="50"/>
    </location>
</feature>
<feature type="region of interest" description="Disordered" evidence="1">
    <location>
        <begin position="628"/>
        <end position="649"/>
    </location>
</feature>
<accession>A0A151HNU7</accession>
<feature type="compositionally biased region" description="Low complexity" evidence="1">
    <location>
        <begin position="238"/>
        <end position="257"/>
    </location>
</feature>
<dbReference type="VEuPathDB" id="ToxoDB:TGPRC2_270150A"/>
<dbReference type="Proteomes" id="UP000075225">
    <property type="component" value="Unassembled WGS sequence"/>
</dbReference>
<gene>
    <name evidence="2" type="ORF">TGPRC2_270150A</name>
</gene>
<dbReference type="EMBL" id="AHZP02000395">
    <property type="protein sequence ID" value="KYK71002.1"/>
    <property type="molecule type" value="Genomic_DNA"/>
</dbReference>
<name>A0A151HNU7_TOXGO</name>
<sequence length="823" mass="86892">MAFSPLWRRQGMRGLRVSSRSSVSSPSSSSSPSSASSSPVSSRSDLQMSDSSSSSLFLSVSSSTSSARLPCSLTRPSSGAAVSHLLCGSRRAADFVSPQTGCVFSRAVSRVSAGVPRQRALSLKKGDTLPQRPPSHSDWERGRQMSAFLRRFLWKALASPRVHPSFICSGAFCSADTHPPSLSLGREESACPSGVSCSRISACSFSTAHAASSPLFPEKFLSESGHPSSRRAPPSEPSPEASPFSSPSSASPPSASSCPPPPSSVASSSPSVSDLETVSSVSVCEARPSFFAFGASQEAQLRTVLPLLETSTDPRFLTNLLLSLHALPDIWPHVLVSPSLRSCRLVFPVHSAPSVSSSVSSSVASPLASAVSNQSPQAVPRLPSEDLYSSYLAQFKINETHVDGLLRAAAPASLDLLLLLSLVPHVGLAQLPSSEYKPQGVSAASAEASADGVRPAKESPAVGQNGQETLRQVDIGGNLKIDLREALPLLLAAYHPQRPGADRDLTSLLVLHFTEASLLLLSPSPSAPSSLSAPSSSLPSSLPSSLSSLSSVTSPSQRSMRHQPQAFPQVPSAPATSPAVRPELALWLQHTVLSLTPQTLRFVPQLPIRLAAALHAANVRLPLLPSPSPLHVSSSSPSSSSHSSPAAPLHASSASASAALSPSFQASSASSQNAGSVSAVPRHAPISRGWKFGKPREEISSPAGVAQWEVVDQVGAVVLLNQLDVIEKLLWKINWSKLSVSAACRFFRESFDSRHLVLSGLAMQKAFASLSSRFGLLQVPDVFHLLAGIQHLQVSQEIWKMRVFLGRHCRFRSVSWTPLFPRL</sequence>
<feature type="compositionally biased region" description="Low complexity" evidence="1">
    <location>
        <begin position="16"/>
        <end position="50"/>
    </location>
</feature>
<organism evidence="2 3">
    <name type="scientific">Toxoplasma gondii TgCatPRC2</name>
    <dbReference type="NCBI Taxonomy" id="1130821"/>
    <lineage>
        <taxon>Eukaryota</taxon>
        <taxon>Sar</taxon>
        <taxon>Alveolata</taxon>
        <taxon>Apicomplexa</taxon>
        <taxon>Conoidasida</taxon>
        <taxon>Coccidia</taxon>
        <taxon>Eucoccidiorida</taxon>
        <taxon>Eimeriorina</taxon>
        <taxon>Sarcocystidae</taxon>
        <taxon>Toxoplasma</taxon>
    </lineage>
</organism>
<feature type="region of interest" description="Disordered" evidence="1">
    <location>
        <begin position="442"/>
        <end position="463"/>
    </location>
</feature>
<evidence type="ECO:0000256" key="1">
    <source>
        <dbReference type="SAM" id="MobiDB-lite"/>
    </source>
</evidence>
<comment type="caution">
    <text evidence="2">The sequence shown here is derived from an EMBL/GenBank/DDBJ whole genome shotgun (WGS) entry which is preliminary data.</text>
</comment>
<dbReference type="AlphaFoldDB" id="A0A151HNU7"/>
<reference evidence="3" key="1">
    <citation type="submission" date="2016-03" db="EMBL/GenBank/DDBJ databases">
        <authorList>
            <person name="Sibley D."/>
            <person name="Venepally P."/>
            <person name="Karamycheva S."/>
            <person name="Hadjithomas M."/>
            <person name="Khan A."/>
            <person name="Brunk B."/>
            <person name="Roos D."/>
            <person name="Caler E."/>
            <person name="Lorenzi H."/>
        </authorList>
    </citation>
    <scope>NUCLEOTIDE SEQUENCE [LARGE SCALE GENOMIC DNA]</scope>
    <source>
        <strain evidence="3">TgCatPRC2</strain>
    </source>
</reference>
<feature type="compositionally biased region" description="Low complexity" evidence="1">
    <location>
        <begin position="529"/>
        <end position="551"/>
    </location>
</feature>
<feature type="region of interest" description="Disordered" evidence="1">
    <location>
        <begin position="219"/>
        <end position="271"/>
    </location>
</feature>